<gene>
    <name evidence="3" type="ORF">GCM10009001_33350</name>
</gene>
<dbReference type="PANTHER" id="PTHR10587">
    <property type="entry name" value="GLYCOSYL TRANSFERASE-RELATED"/>
    <property type="match status" value="1"/>
</dbReference>
<name>A0ABP3RMS9_9BACI</name>
<dbReference type="Proteomes" id="UP001500866">
    <property type="component" value="Unassembled WGS sequence"/>
</dbReference>
<dbReference type="EMBL" id="BAAADS010000025">
    <property type="protein sequence ID" value="GAA0613437.1"/>
    <property type="molecule type" value="Genomic_DNA"/>
</dbReference>
<dbReference type="SUPFAM" id="SSF88713">
    <property type="entry name" value="Glycoside hydrolase/deacetylase"/>
    <property type="match status" value="1"/>
</dbReference>
<accession>A0ABP3RMS9</accession>
<dbReference type="CDD" id="cd10917">
    <property type="entry name" value="CE4_NodB_like_6s_7s"/>
    <property type="match status" value="1"/>
</dbReference>
<reference evidence="4" key="1">
    <citation type="journal article" date="2019" name="Int. J. Syst. Evol. Microbiol.">
        <title>The Global Catalogue of Microorganisms (GCM) 10K type strain sequencing project: providing services to taxonomists for standard genome sequencing and annotation.</title>
        <authorList>
            <consortium name="The Broad Institute Genomics Platform"/>
            <consortium name="The Broad Institute Genome Sequencing Center for Infectious Disease"/>
            <person name="Wu L."/>
            <person name="Ma J."/>
        </authorList>
    </citation>
    <scope>NUCLEOTIDE SEQUENCE [LARGE SCALE GENOMIC DNA]</scope>
    <source>
        <strain evidence="4">JCM 15395</strain>
    </source>
</reference>
<protein>
    <recommendedName>
        <fullName evidence="2">NodB homology domain-containing protein</fullName>
    </recommendedName>
</protein>
<dbReference type="RefSeq" id="WP_343815707.1">
    <property type="nucleotide sequence ID" value="NZ_BAAADS010000025.1"/>
</dbReference>
<evidence type="ECO:0000256" key="1">
    <source>
        <dbReference type="SAM" id="MobiDB-lite"/>
    </source>
</evidence>
<dbReference type="PROSITE" id="PS51677">
    <property type="entry name" value="NODB"/>
    <property type="match status" value="1"/>
</dbReference>
<feature type="compositionally biased region" description="Basic and acidic residues" evidence="1">
    <location>
        <begin position="53"/>
        <end position="73"/>
    </location>
</feature>
<comment type="caution">
    <text evidence="3">The sequence shown here is derived from an EMBL/GenBank/DDBJ whole genome shotgun (WGS) entry which is preliminary data.</text>
</comment>
<keyword evidence="4" id="KW-1185">Reference proteome</keyword>
<proteinExistence type="predicted"/>
<dbReference type="PROSITE" id="PS51257">
    <property type="entry name" value="PROKAR_LIPOPROTEIN"/>
    <property type="match status" value="1"/>
</dbReference>
<feature type="compositionally biased region" description="Low complexity" evidence="1">
    <location>
        <begin position="30"/>
        <end position="39"/>
    </location>
</feature>
<dbReference type="Gene3D" id="3.20.20.370">
    <property type="entry name" value="Glycoside hydrolase/deacetylase"/>
    <property type="match status" value="1"/>
</dbReference>
<dbReference type="Pfam" id="PF01522">
    <property type="entry name" value="Polysacc_deac_1"/>
    <property type="match status" value="1"/>
</dbReference>
<evidence type="ECO:0000313" key="4">
    <source>
        <dbReference type="Proteomes" id="UP001500866"/>
    </source>
</evidence>
<dbReference type="InterPro" id="IPR050248">
    <property type="entry name" value="Polysacc_deacetylase_ArnD"/>
</dbReference>
<dbReference type="InterPro" id="IPR002509">
    <property type="entry name" value="NODB_dom"/>
</dbReference>
<sequence length="293" mass="33291">MKHVIWLLLTTLLLTTACNDTGTVEEENSSEQSANQEQANESHEESSSQVNKDNQKNKQKDKKKDEQTNDEKSAPTYKINKKSTVVPIHKNKEDKVVLLTFDDAPDKYALEIAKTLKEKNAGAIFFVNGHFLDTDKEKKILKKIHSMGFAIGNHTYNHAFLPDLSKADQKKEIVRLNKLVKKIIGEQPKFFRAPNGANTDYSRKVAADEGMVVMNWTYGYDYFKPYMDAEKLTKAMVTGKGPEVDVPYSLLKPGANLLMHDRKWTEKALPAIIKGLRNKGYEMVDPEQIKTKQ</sequence>
<organism evidence="3 4">
    <name type="scientific">Virgibacillus siamensis</name>
    <dbReference type="NCBI Taxonomy" id="480071"/>
    <lineage>
        <taxon>Bacteria</taxon>
        <taxon>Bacillati</taxon>
        <taxon>Bacillota</taxon>
        <taxon>Bacilli</taxon>
        <taxon>Bacillales</taxon>
        <taxon>Bacillaceae</taxon>
        <taxon>Virgibacillus</taxon>
    </lineage>
</organism>
<feature type="region of interest" description="Disordered" evidence="1">
    <location>
        <begin position="23"/>
        <end position="78"/>
    </location>
</feature>
<feature type="domain" description="NodB homology" evidence="2">
    <location>
        <begin position="95"/>
        <end position="284"/>
    </location>
</feature>
<dbReference type="InterPro" id="IPR011330">
    <property type="entry name" value="Glyco_hydro/deAcase_b/a-brl"/>
</dbReference>
<evidence type="ECO:0000313" key="3">
    <source>
        <dbReference type="EMBL" id="GAA0613437.1"/>
    </source>
</evidence>
<evidence type="ECO:0000259" key="2">
    <source>
        <dbReference type="PROSITE" id="PS51677"/>
    </source>
</evidence>